<dbReference type="Proteomes" id="UP000002275">
    <property type="component" value="Chromosome I"/>
</dbReference>
<evidence type="ECO:0000313" key="1">
    <source>
        <dbReference type="EMBL" id="AAO08629.2"/>
    </source>
</evidence>
<protein>
    <submittedName>
        <fullName evidence="1">Phage major tail tube protein</fullName>
    </submittedName>
</protein>
<reference evidence="2" key="1">
    <citation type="submission" date="2002-12" db="EMBL/GenBank/DDBJ databases">
        <title>Complete genome sequence of Vibrio vulnificus CMCP6.</title>
        <authorList>
            <person name="Rhee J.H."/>
            <person name="Kim S.Y."/>
            <person name="Chung S.S."/>
            <person name="Kim J.J."/>
            <person name="Moon Y.H."/>
            <person name="Jeong H."/>
            <person name="Choy H.E."/>
        </authorList>
    </citation>
    <scope>NUCLEOTIDE SEQUENCE [LARGE SCALE GENOMIC DNA]</scope>
    <source>
        <strain evidence="2">CMCP6</strain>
    </source>
</reference>
<dbReference type="RefSeq" id="WP_011078211.1">
    <property type="nucleotide sequence ID" value="NC_004459.3"/>
</dbReference>
<gene>
    <name evidence="1" type="ordered locus">VV1_0090</name>
</gene>
<reference evidence="1 2" key="2">
    <citation type="journal article" date="2003" name="Infect. Immun.">
        <title>Characterization and pathogenic significance of Vibrio vulnificus antigens preferentially expressed in septicemic patients.</title>
        <authorList>
            <person name="Kim Y.R."/>
            <person name="Lee S.E."/>
            <person name="Kim C.M."/>
            <person name="Kim S.Y."/>
            <person name="Shin E.K."/>
            <person name="Shin D.H."/>
            <person name="Chung S.S."/>
            <person name="Choy H.E."/>
            <person name="Progulske-Fox A."/>
            <person name="Hillman J.D."/>
            <person name="Handfield M."/>
            <person name="Rhee J.H."/>
        </authorList>
    </citation>
    <scope>NUCLEOTIDE SEQUENCE [LARGE SCALE GENOMIC DNA]</scope>
    <source>
        <strain evidence="1 2">CMCP6</strain>
    </source>
</reference>
<dbReference type="Pfam" id="PF04985">
    <property type="entry name" value="Phage_tube"/>
    <property type="match status" value="1"/>
</dbReference>
<accession>A0A3Q0L1C0</accession>
<dbReference type="AlphaFoldDB" id="A0A3Q0L1C0"/>
<dbReference type="NCBIfam" id="TIGR01611">
    <property type="entry name" value="tail_tube"/>
    <property type="match status" value="1"/>
</dbReference>
<reference evidence="1 2" key="3">
    <citation type="journal article" date="2011" name="Mol. Syst. Biol.">
        <title>Integrative genome-scale metabolic analysis of Vibrio vulnificus for drug targeting and discovery.</title>
        <authorList>
            <person name="Kim H.U."/>
            <person name="Kim S.Y."/>
            <person name="Jeong H."/>
            <person name="Kim T.Y."/>
            <person name="Kim J.J."/>
            <person name="Choy H.E."/>
            <person name="Yi K.Y."/>
            <person name="Rhee J.H."/>
            <person name="Lee S.Y."/>
        </authorList>
    </citation>
    <scope>NUCLEOTIDE SEQUENCE [LARGE SCALE GENOMIC DNA]</scope>
    <source>
        <strain evidence="1 2">CMCP6</strain>
    </source>
</reference>
<dbReference type="EMBL" id="AE016795">
    <property type="protein sequence ID" value="AAO08629.2"/>
    <property type="molecule type" value="Genomic_DNA"/>
</dbReference>
<proteinExistence type="predicted"/>
<evidence type="ECO:0000313" key="2">
    <source>
        <dbReference type="Proteomes" id="UP000002275"/>
    </source>
</evidence>
<dbReference type="InterPro" id="IPR006498">
    <property type="entry name" value="Tail_tube"/>
</dbReference>
<organism evidence="1 2">
    <name type="scientific">Vibrio vulnificus (strain CMCP6)</name>
    <dbReference type="NCBI Taxonomy" id="216895"/>
    <lineage>
        <taxon>Bacteria</taxon>
        <taxon>Pseudomonadati</taxon>
        <taxon>Pseudomonadota</taxon>
        <taxon>Gammaproteobacteria</taxon>
        <taxon>Vibrionales</taxon>
        <taxon>Vibrionaceae</taxon>
        <taxon>Vibrio</taxon>
    </lineage>
</organism>
<sequence length="171" mass="18721">MERRTPKMLVDYAWYQDGVGMIGLVPKVKLPPLTRVVEEYIAGGMVGPIKIDMGTIETEDVEVTLAEPNPSTIKLFGLTSGNEKPFTFRAAYKGSGAEVDAMKVQIYGRVIGIDLGELERKKLTEVSCKITWTKLKMEYKGEVLADIDLISGKEEIGGVDRRAGINAALGI</sequence>
<name>A0A3Q0L1C0_VIBVU</name>
<dbReference type="KEGG" id="vvu:VV1_0090"/>